<comment type="cofactor">
    <cofactor evidence="1">
        <name>[4Fe-4S] cluster</name>
        <dbReference type="ChEBI" id="CHEBI:49883"/>
    </cofactor>
</comment>
<dbReference type="PANTHER" id="PTHR11228:SF7">
    <property type="entry name" value="PQQA PEPTIDE CYCLASE"/>
    <property type="match status" value="1"/>
</dbReference>
<keyword evidence="5" id="KW-0411">Iron-sulfur</keyword>
<keyword evidence="2" id="KW-0949">S-adenosyl-L-methionine</keyword>
<dbReference type="GO" id="GO:0051536">
    <property type="term" value="F:iron-sulfur cluster binding"/>
    <property type="evidence" value="ECO:0007669"/>
    <property type="project" value="UniProtKB-KW"/>
</dbReference>
<organism evidence="7 8">
    <name type="scientific">Ruegeria pomeroyi (strain ATCC 700808 / DSM 15171 / DSS-3)</name>
    <name type="common">Silicibacter pomeroyi</name>
    <dbReference type="NCBI Taxonomy" id="246200"/>
    <lineage>
        <taxon>Bacteria</taxon>
        <taxon>Pseudomonadati</taxon>
        <taxon>Pseudomonadota</taxon>
        <taxon>Alphaproteobacteria</taxon>
        <taxon>Rhodobacterales</taxon>
        <taxon>Roseobacteraceae</taxon>
        <taxon>Ruegeria</taxon>
    </lineage>
</organism>
<evidence type="ECO:0000313" key="7">
    <source>
        <dbReference type="EMBL" id="AAV95320.1"/>
    </source>
</evidence>
<dbReference type="Gene3D" id="3.20.20.70">
    <property type="entry name" value="Aldolase class I"/>
    <property type="match status" value="1"/>
</dbReference>
<evidence type="ECO:0000256" key="2">
    <source>
        <dbReference type="ARBA" id="ARBA00022691"/>
    </source>
</evidence>
<dbReference type="InterPro" id="IPR050377">
    <property type="entry name" value="Radical_SAM_PqqE_MftC-like"/>
</dbReference>
<dbReference type="Proteomes" id="UP000001023">
    <property type="component" value="Chromosome"/>
</dbReference>
<dbReference type="CDD" id="cd01335">
    <property type="entry name" value="Radical_SAM"/>
    <property type="match status" value="1"/>
</dbReference>
<dbReference type="eggNOG" id="COG0535">
    <property type="taxonomic scope" value="Bacteria"/>
</dbReference>
<evidence type="ECO:0000256" key="3">
    <source>
        <dbReference type="ARBA" id="ARBA00022723"/>
    </source>
</evidence>
<sequence>MTSRGITSLSNHLIPLSFPARLRIDQADKQAQAGLMKDHAQHTANIGKFQDSFVTADGQARASVPLSRPETLWFNTGTLCNIECANCYILSSPKNDALVYLSADEVSAYLDQIAARGWPVHEIGFTGGEPFMNPQIIAMSRTALERGFEVLILTNAMRPMMRKTMRLGVAALVRDFGDRLTLRVSVDHHSAACHDAERGAGSFARTLAGMVWLRDCGARMTVAGRTVWGESEAEARAGYAALYAEYGFAIDAFDPGQTVLFPEMDERVEVPEITTACWDILGKSPETVMCASSRMVVKRKGAAHPVVLACTLLPYAPEFELGQTLAEAERPVQLNHPHCAKFCVLGGASCSA</sequence>
<proteinExistence type="predicted"/>
<accession>Q5LRS6</accession>
<keyword evidence="3" id="KW-0479">Metal-binding</keyword>
<dbReference type="InterPro" id="IPR058240">
    <property type="entry name" value="rSAM_sf"/>
</dbReference>
<dbReference type="AlphaFoldDB" id="Q5LRS6"/>
<evidence type="ECO:0000256" key="1">
    <source>
        <dbReference type="ARBA" id="ARBA00001966"/>
    </source>
</evidence>
<evidence type="ECO:0000259" key="6">
    <source>
        <dbReference type="Pfam" id="PF04055"/>
    </source>
</evidence>
<dbReference type="SUPFAM" id="SSF102114">
    <property type="entry name" value="Radical SAM enzymes"/>
    <property type="match status" value="1"/>
</dbReference>
<dbReference type="SFLD" id="SFLDG01067">
    <property type="entry name" value="SPASM/twitch_domain_containing"/>
    <property type="match status" value="1"/>
</dbReference>
<keyword evidence="4" id="KW-0408">Iron</keyword>
<reference evidence="7 8" key="2">
    <citation type="journal article" date="2014" name="Stand. Genomic Sci.">
        <title>An updated genome annotation for the model marine bacterium Ruegeria pomeroyi DSS-3.</title>
        <authorList>
            <person name="Rivers A.R."/>
            <person name="Smith C.B."/>
            <person name="Moran M.A."/>
        </authorList>
    </citation>
    <scope>GENOME REANNOTATION</scope>
    <source>
        <strain evidence="8">ATCC 700808 / DSM 15171 / DSS-3</strain>
    </source>
</reference>
<evidence type="ECO:0000313" key="8">
    <source>
        <dbReference type="Proteomes" id="UP000001023"/>
    </source>
</evidence>
<gene>
    <name evidence="7" type="ordered locus">SPO2049</name>
</gene>
<dbReference type="KEGG" id="sil:SPO2049"/>
<dbReference type="PaxDb" id="246200-SPO2049"/>
<name>Q5LRS6_RUEPO</name>
<dbReference type="HOGENOM" id="CLU_882429_0_0_5"/>
<dbReference type="InterPro" id="IPR007197">
    <property type="entry name" value="rSAM"/>
</dbReference>
<evidence type="ECO:0000256" key="4">
    <source>
        <dbReference type="ARBA" id="ARBA00023004"/>
    </source>
</evidence>
<keyword evidence="8" id="KW-1185">Reference proteome</keyword>
<reference evidence="7 8" key="1">
    <citation type="journal article" date="2004" name="Nature">
        <title>Genome sequence of Silicibacter pomeroyi reveals adaptations to the marine environment.</title>
        <authorList>
            <person name="Moran M.A."/>
            <person name="Buchan A."/>
            <person name="Gonzalez J.M."/>
            <person name="Heidelberg J.F."/>
            <person name="Whitman W.B."/>
            <person name="Kiene R.P."/>
            <person name="Henriksen J.R."/>
            <person name="King G.M."/>
            <person name="Belas R."/>
            <person name="Fuqua C."/>
            <person name="Brinkac L."/>
            <person name="Lewis M."/>
            <person name="Johri S."/>
            <person name="Weaver B."/>
            <person name="Pai G."/>
            <person name="Eisen J.A."/>
            <person name="Rahe E."/>
            <person name="Sheldon W.M."/>
            <person name="Ye W."/>
            <person name="Miller T.R."/>
            <person name="Carlton J."/>
            <person name="Rasko D.A."/>
            <person name="Paulsen I.T."/>
            <person name="Ren Q."/>
            <person name="Daugherty S.C."/>
            <person name="Deboy R.T."/>
            <person name="Dodson R.J."/>
            <person name="Durkin A.S."/>
            <person name="Madupu R."/>
            <person name="Nelson W.C."/>
            <person name="Sullivan S.A."/>
            <person name="Rosovitz M.J."/>
            <person name="Haft D.H."/>
            <person name="Selengut J."/>
            <person name="Ward N."/>
        </authorList>
    </citation>
    <scope>NUCLEOTIDE SEQUENCE [LARGE SCALE GENOMIC DNA]</scope>
    <source>
        <strain evidence="8">ATCC 700808 / DSM 15171 / DSS-3</strain>
    </source>
</reference>
<dbReference type="GO" id="GO:0046872">
    <property type="term" value="F:metal ion binding"/>
    <property type="evidence" value="ECO:0007669"/>
    <property type="project" value="UniProtKB-KW"/>
</dbReference>
<dbReference type="PANTHER" id="PTHR11228">
    <property type="entry name" value="RADICAL SAM DOMAIN PROTEIN"/>
    <property type="match status" value="1"/>
</dbReference>
<evidence type="ECO:0000256" key="5">
    <source>
        <dbReference type="ARBA" id="ARBA00023014"/>
    </source>
</evidence>
<dbReference type="GO" id="GO:0003824">
    <property type="term" value="F:catalytic activity"/>
    <property type="evidence" value="ECO:0007669"/>
    <property type="project" value="InterPro"/>
</dbReference>
<dbReference type="Pfam" id="PF04055">
    <property type="entry name" value="Radical_SAM"/>
    <property type="match status" value="1"/>
</dbReference>
<dbReference type="STRING" id="246200.SPO2049"/>
<feature type="domain" description="Radical SAM core" evidence="6">
    <location>
        <begin position="75"/>
        <end position="219"/>
    </location>
</feature>
<dbReference type="InterPro" id="IPR013785">
    <property type="entry name" value="Aldolase_TIM"/>
</dbReference>
<dbReference type="EMBL" id="CP000031">
    <property type="protein sequence ID" value="AAV95320.1"/>
    <property type="molecule type" value="Genomic_DNA"/>
</dbReference>
<dbReference type="SFLD" id="SFLDS00029">
    <property type="entry name" value="Radical_SAM"/>
    <property type="match status" value="1"/>
</dbReference>
<protein>
    <submittedName>
        <fullName evidence="7">Radical SAM domain protein</fullName>
    </submittedName>
</protein>